<keyword evidence="1 4" id="KW-0489">Methyltransferase</keyword>
<evidence type="ECO:0000259" key="3">
    <source>
        <dbReference type="Pfam" id="PF13649"/>
    </source>
</evidence>
<keyword evidence="5" id="KW-1185">Reference proteome</keyword>
<dbReference type="RefSeq" id="WP_379520935.1">
    <property type="nucleotide sequence ID" value="NZ_JBHSPA010000064.1"/>
</dbReference>
<dbReference type="EMBL" id="JBHSPA010000064">
    <property type="protein sequence ID" value="MFC5831463.1"/>
    <property type="molecule type" value="Genomic_DNA"/>
</dbReference>
<sequence>MESHELHLDRARGTSFGSVAEQYDRYRPEAPDELIDELTAGRPTRVLDVGCGTGKVARTLARRGLAVLGVEADERMADVARGHGVEVEVAPFEAWDDAGRRFDLLTCGDAWHWIDPDAGVAKAARVLATGGTMAWFWNSSQVEEPVASAFARVYEQHAPEIVWVWGPRDTTRSERVPLSGRDAFSPIEEKVYRRERVLTADQWVGLVATSSDHLRLGAERLAALLRVVHGTIESLGGHVRMQHETTALICHRRPASSTG</sequence>
<dbReference type="GO" id="GO:0008168">
    <property type="term" value="F:methyltransferase activity"/>
    <property type="evidence" value="ECO:0007669"/>
    <property type="project" value="UniProtKB-KW"/>
</dbReference>
<dbReference type="PANTHER" id="PTHR44942">
    <property type="entry name" value="METHYLTRANSF_11 DOMAIN-CONTAINING PROTEIN"/>
    <property type="match status" value="1"/>
</dbReference>
<accession>A0ABW1D0R6</accession>
<dbReference type="GO" id="GO:0032259">
    <property type="term" value="P:methylation"/>
    <property type="evidence" value="ECO:0007669"/>
    <property type="project" value="UniProtKB-KW"/>
</dbReference>
<dbReference type="InterPro" id="IPR029063">
    <property type="entry name" value="SAM-dependent_MTases_sf"/>
</dbReference>
<dbReference type="Gene3D" id="3.40.50.150">
    <property type="entry name" value="Vaccinia Virus protein VP39"/>
    <property type="match status" value="1"/>
</dbReference>
<dbReference type="Proteomes" id="UP001596058">
    <property type="component" value="Unassembled WGS sequence"/>
</dbReference>
<dbReference type="SUPFAM" id="SSF53335">
    <property type="entry name" value="S-adenosyl-L-methionine-dependent methyltransferases"/>
    <property type="match status" value="1"/>
</dbReference>
<dbReference type="PANTHER" id="PTHR44942:SF4">
    <property type="entry name" value="METHYLTRANSFERASE TYPE 11 DOMAIN-CONTAINING PROTEIN"/>
    <property type="match status" value="1"/>
</dbReference>
<evidence type="ECO:0000256" key="1">
    <source>
        <dbReference type="ARBA" id="ARBA00022603"/>
    </source>
</evidence>
<dbReference type="InterPro" id="IPR041698">
    <property type="entry name" value="Methyltransf_25"/>
</dbReference>
<reference evidence="5" key="1">
    <citation type="journal article" date="2019" name="Int. J. Syst. Evol. Microbiol.">
        <title>The Global Catalogue of Microorganisms (GCM) 10K type strain sequencing project: providing services to taxonomists for standard genome sequencing and annotation.</title>
        <authorList>
            <consortium name="The Broad Institute Genomics Platform"/>
            <consortium name="The Broad Institute Genome Sequencing Center for Infectious Disease"/>
            <person name="Wu L."/>
            <person name="Ma J."/>
        </authorList>
    </citation>
    <scope>NUCLEOTIDE SEQUENCE [LARGE SCALE GENOMIC DNA]</scope>
    <source>
        <strain evidence="5">CCUG 53903</strain>
    </source>
</reference>
<dbReference type="EC" id="2.1.1.-" evidence="4"/>
<dbReference type="Pfam" id="PF13649">
    <property type="entry name" value="Methyltransf_25"/>
    <property type="match status" value="1"/>
</dbReference>
<dbReference type="CDD" id="cd02440">
    <property type="entry name" value="AdoMet_MTases"/>
    <property type="match status" value="1"/>
</dbReference>
<gene>
    <name evidence="4" type="ORF">ACFPZ3_47110</name>
</gene>
<comment type="caution">
    <text evidence="4">The sequence shown here is derived from an EMBL/GenBank/DDBJ whole genome shotgun (WGS) entry which is preliminary data.</text>
</comment>
<dbReference type="InterPro" id="IPR051052">
    <property type="entry name" value="Diverse_substrate_MTase"/>
</dbReference>
<protein>
    <submittedName>
        <fullName evidence="4">Class I SAM-dependent methyltransferase</fullName>
        <ecNumber evidence="4">2.1.1.-</ecNumber>
    </submittedName>
</protein>
<proteinExistence type="predicted"/>
<evidence type="ECO:0000313" key="5">
    <source>
        <dbReference type="Proteomes" id="UP001596058"/>
    </source>
</evidence>
<keyword evidence="2 4" id="KW-0808">Transferase</keyword>
<evidence type="ECO:0000256" key="2">
    <source>
        <dbReference type="ARBA" id="ARBA00022679"/>
    </source>
</evidence>
<name>A0ABW1D0R6_9ACTN</name>
<evidence type="ECO:0000313" key="4">
    <source>
        <dbReference type="EMBL" id="MFC5831463.1"/>
    </source>
</evidence>
<organism evidence="4 5">
    <name type="scientific">Nonomuraea insulae</name>
    <dbReference type="NCBI Taxonomy" id="1616787"/>
    <lineage>
        <taxon>Bacteria</taxon>
        <taxon>Bacillati</taxon>
        <taxon>Actinomycetota</taxon>
        <taxon>Actinomycetes</taxon>
        <taxon>Streptosporangiales</taxon>
        <taxon>Streptosporangiaceae</taxon>
        <taxon>Nonomuraea</taxon>
    </lineage>
</organism>
<feature type="domain" description="Methyltransferase" evidence="3">
    <location>
        <begin position="46"/>
        <end position="131"/>
    </location>
</feature>